<evidence type="ECO:0000313" key="4">
    <source>
        <dbReference type="EMBL" id="MBI2875570.1"/>
    </source>
</evidence>
<evidence type="ECO:0000256" key="1">
    <source>
        <dbReference type="ARBA" id="ARBA00002397"/>
    </source>
</evidence>
<evidence type="ECO:0000256" key="2">
    <source>
        <dbReference type="ARBA" id="ARBA00007703"/>
    </source>
</evidence>
<dbReference type="Proteomes" id="UP000769766">
    <property type="component" value="Unassembled WGS sequence"/>
</dbReference>
<dbReference type="GO" id="GO:0044780">
    <property type="term" value="P:bacterial-type flagellum assembly"/>
    <property type="evidence" value="ECO:0007669"/>
    <property type="project" value="InterPro"/>
</dbReference>
<keyword evidence="3" id="KW-1005">Bacterial flagellum biogenesis</keyword>
<gene>
    <name evidence="4" type="ORF">HYY20_01670</name>
</gene>
<dbReference type="InterPro" id="IPR036679">
    <property type="entry name" value="FlgN-like_sf"/>
</dbReference>
<protein>
    <submittedName>
        <fullName evidence="4">Flagellar protein FlgN</fullName>
    </submittedName>
</protein>
<dbReference type="EMBL" id="JACPRF010000049">
    <property type="protein sequence ID" value="MBI2875570.1"/>
    <property type="molecule type" value="Genomic_DNA"/>
</dbReference>
<name>A0A932CLF1_UNCTE</name>
<dbReference type="Pfam" id="PF05130">
    <property type="entry name" value="FlgN"/>
    <property type="match status" value="1"/>
</dbReference>
<proteinExistence type="inferred from homology"/>
<keyword evidence="4" id="KW-0969">Cilium</keyword>
<reference evidence="4" key="1">
    <citation type="submission" date="2020-07" db="EMBL/GenBank/DDBJ databases">
        <title>Huge and variable diversity of episymbiotic CPR bacteria and DPANN archaea in groundwater ecosystems.</title>
        <authorList>
            <person name="He C.Y."/>
            <person name="Keren R."/>
            <person name="Whittaker M."/>
            <person name="Farag I.F."/>
            <person name="Doudna J."/>
            <person name="Cate J.H.D."/>
            <person name="Banfield J.F."/>
        </authorList>
    </citation>
    <scope>NUCLEOTIDE SEQUENCE</scope>
    <source>
        <strain evidence="4">NC_groundwater_672_Ag_B-0.1um_62_36</strain>
    </source>
</reference>
<keyword evidence="4" id="KW-0282">Flagellum</keyword>
<dbReference type="InterPro" id="IPR007809">
    <property type="entry name" value="FlgN-like"/>
</dbReference>
<dbReference type="AlphaFoldDB" id="A0A932CLF1"/>
<comment type="similarity">
    <text evidence="2">Belongs to the FlgN family.</text>
</comment>
<keyword evidence="4" id="KW-0966">Cell projection</keyword>
<accession>A0A932CLF1</accession>
<dbReference type="Gene3D" id="1.20.58.300">
    <property type="entry name" value="FlgN-like"/>
    <property type="match status" value="1"/>
</dbReference>
<evidence type="ECO:0000256" key="3">
    <source>
        <dbReference type="ARBA" id="ARBA00022795"/>
    </source>
</evidence>
<evidence type="ECO:0000313" key="5">
    <source>
        <dbReference type="Proteomes" id="UP000769766"/>
    </source>
</evidence>
<comment type="function">
    <text evidence="1">Required for the efficient initiation of filament assembly.</text>
</comment>
<dbReference type="SUPFAM" id="SSF140566">
    <property type="entry name" value="FlgN-like"/>
    <property type="match status" value="1"/>
</dbReference>
<sequence>MWNELIDLLRENLGLYADLRAELEADRQRVIDLDVEGILVSNRRKEAITLKLKALEEKRGALVGAYAQEMGLSARGLTLSRLGSAAPEPLRAELRELSSRLRAQLREVRHVGQDNLQLIQRSQGFLQRWLALLGHGRDQQKVYRPNGRLQEGQRAGQLLSGQV</sequence>
<comment type="caution">
    <text evidence="4">The sequence shown here is derived from an EMBL/GenBank/DDBJ whole genome shotgun (WGS) entry which is preliminary data.</text>
</comment>
<organism evidence="4 5">
    <name type="scientific">Tectimicrobiota bacterium</name>
    <dbReference type="NCBI Taxonomy" id="2528274"/>
    <lineage>
        <taxon>Bacteria</taxon>
        <taxon>Pseudomonadati</taxon>
        <taxon>Nitrospinota/Tectimicrobiota group</taxon>
        <taxon>Candidatus Tectimicrobiota</taxon>
    </lineage>
</organism>